<accession>A0ACC1PLN2</accession>
<keyword evidence="2" id="KW-1185">Reference proteome</keyword>
<dbReference type="Proteomes" id="UP001143856">
    <property type="component" value="Unassembled WGS sequence"/>
</dbReference>
<proteinExistence type="predicted"/>
<organism evidence="1 2">
    <name type="scientific">Xylaria curta</name>
    <dbReference type="NCBI Taxonomy" id="42375"/>
    <lineage>
        <taxon>Eukaryota</taxon>
        <taxon>Fungi</taxon>
        <taxon>Dikarya</taxon>
        <taxon>Ascomycota</taxon>
        <taxon>Pezizomycotina</taxon>
        <taxon>Sordariomycetes</taxon>
        <taxon>Xylariomycetidae</taxon>
        <taxon>Xylariales</taxon>
        <taxon>Xylariaceae</taxon>
        <taxon>Xylaria</taxon>
    </lineage>
</organism>
<evidence type="ECO:0000313" key="2">
    <source>
        <dbReference type="Proteomes" id="UP001143856"/>
    </source>
</evidence>
<reference evidence="1" key="1">
    <citation type="submission" date="2022-10" db="EMBL/GenBank/DDBJ databases">
        <title>Genome Sequence of Xylaria curta.</title>
        <authorList>
            <person name="Buettner E."/>
        </authorList>
    </citation>
    <scope>NUCLEOTIDE SEQUENCE</scope>
    <source>
        <strain evidence="1">Babe10</strain>
    </source>
</reference>
<sequence length="171" mass="18549">MAAPGNFTPSKPTLVSAPLPDLGSLVLKHARLGCKVATRIRGRHPRRLGTLVLLRAGPWLYKAYYTVGSTGESMPTPGRVRPPGSIDGERPLVLRVVADYPGLSSKTPAGHWWREMLPPARLTSMQSSLLAVPFPSLEAYIWTFGGSVAGESWAIYHELIAASTRQQLPPI</sequence>
<gene>
    <name evidence="1" type="ORF">NUW58_g1847</name>
</gene>
<evidence type="ECO:0000313" key="1">
    <source>
        <dbReference type="EMBL" id="KAJ2993431.1"/>
    </source>
</evidence>
<comment type="caution">
    <text evidence="1">The sequence shown here is derived from an EMBL/GenBank/DDBJ whole genome shotgun (WGS) entry which is preliminary data.</text>
</comment>
<dbReference type="EMBL" id="JAPDGR010000216">
    <property type="protein sequence ID" value="KAJ2993431.1"/>
    <property type="molecule type" value="Genomic_DNA"/>
</dbReference>
<protein>
    <submittedName>
        <fullName evidence="1">Uncharacterized protein</fullName>
    </submittedName>
</protein>
<name>A0ACC1PLN2_9PEZI</name>